<dbReference type="GO" id="GO:0010468">
    <property type="term" value="P:regulation of gene expression"/>
    <property type="evidence" value="ECO:0007669"/>
    <property type="project" value="TreeGrafter"/>
</dbReference>
<evidence type="ECO:0000256" key="1">
    <source>
        <dbReference type="ARBA" id="ARBA00022723"/>
    </source>
</evidence>
<dbReference type="AlphaFoldDB" id="A0A821XZ89"/>
<feature type="binding site" evidence="6">
    <location>
        <position position="109"/>
    </location>
    <ligand>
        <name>Zn(2+)</name>
        <dbReference type="ChEBI" id="CHEBI:29105"/>
    </ligand>
</feature>
<keyword evidence="2" id="KW-0677">Repeat</keyword>
<evidence type="ECO:0000256" key="4">
    <source>
        <dbReference type="ARBA" id="ARBA00022833"/>
    </source>
</evidence>
<dbReference type="PROSITE" id="PS50157">
    <property type="entry name" value="ZINC_FINGER_C2H2_2"/>
    <property type="match status" value="9"/>
</dbReference>
<evidence type="ECO:0000256" key="6">
    <source>
        <dbReference type="PROSITE-ProRule" id="PRU01263"/>
    </source>
</evidence>
<dbReference type="GO" id="GO:0008270">
    <property type="term" value="F:zinc ion binding"/>
    <property type="evidence" value="ECO:0007669"/>
    <property type="project" value="UniProtKB-UniRule"/>
</dbReference>
<feature type="binding site" evidence="6">
    <location>
        <position position="56"/>
    </location>
    <ligand>
        <name>Zn(2+)</name>
        <dbReference type="ChEBI" id="CHEBI:29105"/>
    </ligand>
</feature>
<feature type="domain" description="C2H2-type" evidence="8">
    <location>
        <begin position="586"/>
        <end position="608"/>
    </location>
</feature>
<evidence type="ECO:0000256" key="2">
    <source>
        <dbReference type="ARBA" id="ARBA00022737"/>
    </source>
</evidence>
<proteinExistence type="predicted"/>
<feature type="compositionally biased region" description="Polar residues" evidence="7">
    <location>
        <begin position="440"/>
        <end position="450"/>
    </location>
</feature>
<feature type="domain" description="C2H2-type" evidence="8">
    <location>
        <begin position="705"/>
        <end position="733"/>
    </location>
</feature>
<dbReference type="Proteomes" id="UP000663880">
    <property type="component" value="Unassembled WGS sequence"/>
</dbReference>
<feature type="domain" description="C2H2-type" evidence="8">
    <location>
        <begin position="530"/>
        <end position="553"/>
    </location>
</feature>
<feature type="domain" description="C2H2-type" evidence="8">
    <location>
        <begin position="503"/>
        <end position="530"/>
    </location>
</feature>
<dbReference type="Pfam" id="PF13912">
    <property type="entry name" value="zf-C2H2_6"/>
    <property type="match status" value="2"/>
</dbReference>
<feature type="domain" description="C2H2-type" evidence="8">
    <location>
        <begin position="649"/>
        <end position="676"/>
    </location>
</feature>
<evidence type="ECO:0000256" key="7">
    <source>
        <dbReference type="SAM" id="MobiDB-lite"/>
    </source>
</evidence>
<sequence>MMEPESDKEINIYSEIHRPTKYFMTPKFEIKDTLTSKDAVKFLLDGTLRLRVCKYCLNITPNLNEHDEIIVVAGKCGLYEVTIKDIVASFYPVKLSCDTNFPNKICSDCLDRAFQCYLFTQQCDQAGRALHNYLEDLNEKFNKLDPMEPLKRRGKPKLYFNHNVLNMECKNVIDYAEPLINLINLNALPNNSELTDLECPKCWQVLPNITSLVNHEKSHPKSMWYCCKQCGKAFVKYTQLKKHKRNEHSVKIEDITLEKNIFTCKQCGISNESLSKHLLHVEKHSFTKTLGELIMNPKGNCAMCFNKAYNMVYLNETMHMHGGGAGLMGEKSISNIVTTVFPDITLHYSLEDKICKHCLNKLITSYIFILNIRNNRNRLDECVGTMVETLKHVDENKNILIEVNQNVVFPAIREDLLVKEGAEEFLEDEFRIPDSDTDSDAISTHSTSTDDIIRDNPARNATKTYAKRVSLNGFQQSMPIDKNLVVKTNERKQKCLKKRLQKFTCPLCYRHFVSDYFLKKHVIKHVYETTECSLCNKKFKSNFDCTEHRKVVHILNLKTFTSCGICGRSFQNMDKLKNHYKKHSFVECPLCNKIFKSQPFLAKHMVRHQMKFNSNRKHIETCSFCERDYSNENELSLHVNKVHLQIKPYNCDMCEKQFYTEQNLRSHKKLHNVKSREECTFCHKTFMCRKSLVIHLRKHIDIKPHYCPVCSKSFYSESSMKCHMKKLHGGRYCCRLCRHIVNSNVDLKNHLKVAHTYKQLS</sequence>
<organism evidence="10 11">
    <name type="scientific">Pieris macdunnoughi</name>
    <dbReference type="NCBI Taxonomy" id="345717"/>
    <lineage>
        <taxon>Eukaryota</taxon>
        <taxon>Metazoa</taxon>
        <taxon>Ecdysozoa</taxon>
        <taxon>Arthropoda</taxon>
        <taxon>Hexapoda</taxon>
        <taxon>Insecta</taxon>
        <taxon>Pterygota</taxon>
        <taxon>Neoptera</taxon>
        <taxon>Endopterygota</taxon>
        <taxon>Lepidoptera</taxon>
        <taxon>Glossata</taxon>
        <taxon>Ditrysia</taxon>
        <taxon>Papilionoidea</taxon>
        <taxon>Pieridae</taxon>
        <taxon>Pierinae</taxon>
        <taxon>Pieris</taxon>
    </lineage>
</organism>
<dbReference type="SMART" id="SM00355">
    <property type="entry name" value="ZnF_C2H2"/>
    <property type="match status" value="12"/>
</dbReference>
<keyword evidence="1 6" id="KW-0479">Metal-binding</keyword>
<evidence type="ECO:0000313" key="10">
    <source>
        <dbReference type="EMBL" id="CAF4953319.1"/>
    </source>
</evidence>
<feature type="domain" description="ZAD" evidence="9">
    <location>
        <begin position="51"/>
        <end position="133"/>
    </location>
</feature>
<dbReference type="InterPro" id="IPR050688">
    <property type="entry name" value="Zinc_finger/UBP_domain"/>
</dbReference>
<dbReference type="Pfam" id="PF12874">
    <property type="entry name" value="zf-met"/>
    <property type="match status" value="1"/>
</dbReference>
<dbReference type="PANTHER" id="PTHR24403:SF67">
    <property type="entry name" value="FI01116P-RELATED"/>
    <property type="match status" value="1"/>
</dbReference>
<dbReference type="EMBL" id="CAJOBZ010000075">
    <property type="protein sequence ID" value="CAF4953319.1"/>
    <property type="molecule type" value="Genomic_DNA"/>
</dbReference>
<dbReference type="Gene3D" id="3.30.160.60">
    <property type="entry name" value="Classic Zinc Finger"/>
    <property type="match status" value="5"/>
</dbReference>
<evidence type="ECO:0000313" key="11">
    <source>
        <dbReference type="Proteomes" id="UP000663880"/>
    </source>
</evidence>
<dbReference type="PROSITE" id="PS00028">
    <property type="entry name" value="ZINC_FINGER_C2H2_1"/>
    <property type="match status" value="10"/>
</dbReference>
<dbReference type="FunFam" id="3.30.160.60:FF:000446">
    <property type="entry name" value="Zinc finger protein"/>
    <property type="match status" value="1"/>
</dbReference>
<dbReference type="SMART" id="SM00868">
    <property type="entry name" value="zf-AD"/>
    <property type="match status" value="2"/>
</dbReference>
<evidence type="ECO:0000259" key="9">
    <source>
        <dbReference type="PROSITE" id="PS51915"/>
    </source>
</evidence>
<keyword evidence="3 5" id="KW-0863">Zinc-finger</keyword>
<feature type="domain" description="C2H2-type" evidence="8">
    <location>
        <begin position="561"/>
        <end position="584"/>
    </location>
</feature>
<feature type="region of interest" description="Disordered" evidence="7">
    <location>
        <begin position="436"/>
        <end position="455"/>
    </location>
</feature>
<feature type="binding site" evidence="6">
    <location>
        <position position="53"/>
    </location>
    <ligand>
        <name>Zn(2+)</name>
        <dbReference type="ChEBI" id="CHEBI:29105"/>
    </ligand>
</feature>
<dbReference type="Pfam" id="PF00096">
    <property type="entry name" value="zf-C2H2"/>
    <property type="match status" value="2"/>
</dbReference>
<evidence type="ECO:0000256" key="3">
    <source>
        <dbReference type="ARBA" id="ARBA00022771"/>
    </source>
</evidence>
<feature type="binding site" evidence="6">
    <location>
        <position position="106"/>
    </location>
    <ligand>
        <name>Zn(2+)</name>
        <dbReference type="ChEBI" id="CHEBI:29105"/>
    </ligand>
</feature>
<protein>
    <submittedName>
        <fullName evidence="10">Uncharacterized protein</fullName>
    </submittedName>
</protein>
<keyword evidence="11" id="KW-1185">Reference proteome</keyword>
<feature type="domain" description="C2H2-type" evidence="8">
    <location>
        <begin position="620"/>
        <end position="648"/>
    </location>
</feature>
<dbReference type="OrthoDB" id="8922241at2759"/>
<accession>A0A821XZ89</accession>
<feature type="domain" description="C2H2-type" evidence="8">
    <location>
        <begin position="225"/>
        <end position="253"/>
    </location>
</feature>
<dbReference type="InterPro" id="IPR036236">
    <property type="entry name" value="Znf_C2H2_sf"/>
</dbReference>
<gene>
    <name evidence="10" type="ORF">PMACD_LOCUS15918</name>
</gene>
<dbReference type="PANTHER" id="PTHR24403">
    <property type="entry name" value="ZINC FINGER PROTEIN"/>
    <property type="match status" value="1"/>
</dbReference>
<dbReference type="SUPFAM" id="SSF57667">
    <property type="entry name" value="beta-beta-alpha zinc fingers"/>
    <property type="match status" value="4"/>
</dbReference>
<dbReference type="PROSITE" id="PS51915">
    <property type="entry name" value="ZAD"/>
    <property type="match status" value="1"/>
</dbReference>
<dbReference type="InterPro" id="IPR012934">
    <property type="entry name" value="Znf_AD"/>
</dbReference>
<keyword evidence="4 6" id="KW-0862">Zinc</keyword>
<name>A0A821XZ89_9NEOP</name>
<reference evidence="10" key="1">
    <citation type="submission" date="2021-02" db="EMBL/GenBank/DDBJ databases">
        <authorList>
            <person name="Steward A R."/>
        </authorList>
    </citation>
    <scope>NUCLEOTIDE SEQUENCE</scope>
</reference>
<evidence type="ECO:0000256" key="5">
    <source>
        <dbReference type="PROSITE-ProRule" id="PRU00042"/>
    </source>
</evidence>
<dbReference type="Pfam" id="PF07776">
    <property type="entry name" value="zf-AD"/>
    <property type="match status" value="1"/>
</dbReference>
<dbReference type="GO" id="GO:0005634">
    <property type="term" value="C:nucleus"/>
    <property type="evidence" value="ECO:0007669"/>
    <property type="project" value="InterPro"/>
</dbReference>
<comment type="caution">
    <text evidence="10">The sequence shown here is derived from an EMBL/GenBank/DDBJ whole genome shotgun (WGS) entry which is preliminary data.</text>
</comment>
<evidence type="ECO:0000259" key="8">
    <source>
        <dbReference type="PROSITE" id="PS50157"/>
    </source>
</evidence>
<dbReference type="InterPro" id="IPR013087">
    <property type="entry name" value="Znf_C2H2_type"/>
</dbReference>
<dbReference type="SUPFAM" id="SSF57716">
    <property type="entry name" value="Glucocorticoid receptor-like (DNA-binding domain)"/>
    <property type="match status" value="1"/>
</dbReference>
<feature type="domain" description="C2H2-type" evidence="8">
    <location>
        <begin position="677"/>
        <end position="704"/>
    </location>
</feature>